<accession>A0A421NUS3</accession>
<evidence type="ECO:0000313" key="4">
    <source>
        <dbReference type="Proteomes" id="UP000283896"/>
    </source>
</evidence>
<organism evidence="3 4">
    <name type="scientific">Candidatus Phytoplasma solani</name>
    <dbReference type="NCBI Taxonomy" id="69896"/>
    <lineage>
        <taxon>Bacteria</taxon>
        <taxon>Bacillati</taxon>
        <taxon>Mycoplasmatota</taxon>
        <taxon>Mollicutes</taxon>
        <taxon>Acholeplasmatales</taxon>
        <taxon>Acholeplasmataceae</taxon>
        <taxon>Candidatus Phytoplasma</taxon>
        <taxon>16SrXII (Stolbur group)</taxon>
    </lineage>
</organism>
<sequence>MKNFLNFLQVFLQTNKSVVFFSVVLVLLIILGLVAKSLQKSNQSVERIKQLKSKIKLSHNQRLKLAKAILASNNELESITKNLLEEIDVNASDNKEVKNIVVNLKEKELKTSQIKVNNELVEKFKEIAKQQETKQQETKQQEKKRGNNIGMISSTKIEPVESNNFIEKKYDFFRKTKLLINYYYYIMKTVF</sequence>
<dbReference type="EMBL" id="MPBG01000009">
    <property type="protein sequence ID" value="RMI87791.1"/>
    <property type="molecule type" value="Genomic_DNA"/>
</dbReference>
<evidence type="ECO:0000256" key="1">
    <source>
        <dbReference type="SAM" id="MobiDB-lite"/>
    </source>
</evidence>
<dbReference type="RefSeq" id="WP_122225590.1">
    <property type="nucleotide sequence ID" value="NZ_MPBG01000009.1"/>
</dbReference>
<reference evidence="4" key="1">
    <citation type="submission" date="2016-11" db="EMBL/GenBank/DDBJ databases">
        <title>Genome sequence of Candidatus Phytoplasma solani strain SA-1.</title>
        <authorList>
            <person name="Haryono M."/>
            <person name="Samarzija I."/>
            <person name="Seruga Music M."/>
            <person name="Hogenhout S."/>
            <person name="Kuo C.-H."/>
        </authorList>
    </citation>
    <scope>NUCLEOTIDE SEQUENCE [LARGE SCALE GENOMIC DNA]</scope>
    <source>
        <strain evidence="4">SA-1</strain>
    </source>
</reference>
<feature type="region of interest" description="Disordered" evidence="1">
    <location>
        <begin position="131"/>
        <end position="151"/>
    </location>
</feature>
<dbReference type="Proteomes" id="UP000283896">
    <property type="component" value="Unassembled WGS sequence"/>
</dbReference>
<comment type="caution">
    <text evidence="3">The sequence shown here is derived from an EMBL/GenBank/DDBJ whole genome shotgun (WGS) entry which is preliminary data.</text>
</comment>
<keyword evidence="2" id="KW-0472">Membrane</keyword>
<proteinExistence type="predicted"/>
<keyword evidence="2" id="KW-0812">Transmembrane</keyword>
<dbReference type="AlphaFoldDB" id="A0A421NUS3"/>
<gene>
    <name evidence="3" type="ORF">PSSA1_v1c5600</name>
</gene>
<keyword evidence="2" id="KW-1133">Transmembrane helix</keyword>
<feature type="compositionally biased region" description="Basic and acidic residues" evidence="1">
    <location>
        <begin position="131"/>
        <end position="145"/>
    </location>
</feature>
<name>A0A421NUS3_9MOLU</name>
<evidence type="ECO:0000256" key="2">
    <source>
        <dbReference type="SAM" id="Phobius"/>
    </source>
</evidence>
<protein>
    <submittedName>
        <fullName evidence="3">Uncharacterized protein</fullName>
    </submittedName>
</protein>
<evidence type="ECO:0000313" key="3">
    <source>
        <dbReference type="EMBL" id="RMI87791.1"/>
    </source>
</evidence>
<keyword evidence="4" id="KW-1185">Reference proteome</keyword>
<feature type="transmembrane region" description="Helical" evidence="2">
    <location>
        <begin position="20"/>
        <end position="38"/>
    </location>
</feature>